<evidence type="ECO:0000313" key="2">
    <source>
        <dbReference type="Proteomes" id="UP000594638"/>
    </source>
</evidence>
<name>A0A8S0VLU6_OLEEU</name>
<dbReference type="OrthoDB" id="10480351at2759"/>
<evidence type="ECO:0000313" key="1">
    <source>
        <dbReference type="EMBL" id="CAA3033385.1"/>
    </source>
</evidence>
<reference evidence="1 2" key="1">
    <citation type="submission" date="2019-12" db="EMBL/GenBank/DDBJ databases">
        <authorList>
            <person name="Alioto T."/>
            <person name="Alioto T."/>
            <person name="Gomez Garrido J."/>
        </authorList>
    </citation>
    <scope>NUCLEOTIDE SEQUENCE [LARGE SCALE GENOMIC DNA]</scope>
</reference>
<dbReference type="Gramene" id="OE9A069453T1">
    <property type="protein sequence ID" value="OE9A069453C1"/>
    <property type="gene ID" value="OE9A069453"/>
</dbReference>
<sequence length="99" mass="10934">MLVNDGNEDEDEFDDLENEFDYNSNERRETQQIAAASLSAHLDIGRSASGITTPSELDSSAIALEISLLTYGQEKYTSLTEDFAISVEIVSGDFYIKMA</sequence>
<dbReference type="EMBL" id="CACTIH010010801">
    <property type="protein sequence ID" value="CAA3033385.1"/>
    <property type="molecule type" value="Genomic_DNA"/>
</dbReference>
<protein>
    <submittedName>
        <fullName evidence="1">Cellulose synthase A catalytic subunit 5 [UDP-forming]-like</fullName>
    </submittedName>
</protein>
<organism evidence="1 2">
    <name type="scientific">Olea europaea subsp. europaea</name>
    <dbReference type="NCBI Taxonomy" id="158383"/>
    <lineage>
        <taxon>Eukaryota</taxon>
        <taxon>Viridiplantae</taxon>
        <taxon>Streptophyta</taxon>
        <taxon>Embryophyta</taxon>
        <taxon>Tracheophyta</taxon>
        <taxon>Spermatophyta</taxon>
        <taxon>Magnoliopsida</taxon>
        <taxon>eudicotyledons</taxon>
        <taxon>Gunneridae</taxon>
        <taxon>Pentapetalae</taxon>
        <taxon>asterids</taxon>
        <taxon>lamiids</taxon>
        <taxon>Lamiales</taxon>
        <taxon>Oleaceae</taxon>
        <taxon>Oleeae</taxon>
        <taxon>Olea</taxon>
    </lineage>
</organism>
<dbReference type="Proteomes" id="UP000594638">
    <property type="component" value="Unassembled WGS sequence"/>
</dbReference>
<dbReference type="AlphaFoldDB" id="A0A8S0VLU6"/>
<accession>A0A8S0VLU6</accession>
<proteinExistence type="predicted"/>
<gene>
    <name evidence="1" type="ORF">OLEA9_A069453</name>
</gene>
<keyword evidence="2" id="KW-1185">Reference proteome</keyword>
<comment type="caution">
    <text evidence="1">The sequence shown here is derived from an EMBL/GenBank/DDBJ whole genome shotgun (WGS) entry which is preliminary data.</text>
</comment>